<protein>
    <recommendedName>
        <fullName evidence="5">Methyltransferase domain-containing protein</fullName>
    </recommendedName>
</protein>
<dbReference type="Proteomes" id="UP000176501">
    <property type="component" value="Unassembled WGS sequence"/>
</dbReference>
<evidence type="ECO:0000259" key="5">
    <source>
        <dbReference type="Pfam" id="PF13847"/>
    </source>
</evidence>
<evidence type="ECO:0000256" key="1">
    <source>
        <dbReference type="ARBA" id="ARBA00022603"/>
    </source>
</evidence>
<keyword evidence="4" id="KW-0812">Transmembrane</keyword>
<dbReference type="SUPFAM" id="SSF53335">
    <property type="entry name" value="S-adenosyl-L-methionine-dependent methyltransferases"/>
    <property type="match status" value="1"/>
</dbReference>
<name>A0A1F7W8C4_9BACT</name>
<gene>
    <name evidence="6" type="ORF">A2304_02755</name>
</gene>
<dbReference type="Gene3D" id="3.40.50.150">
    <property type="entry name" value="Vaccinia Virus protein VP39"/>
    <property type="match status" value="1"/>
</dbReference>
<keyword evidence="3" id="KW-0949">S-adenosyl-L-methionine</keyword>
<evidence type="ECO:0000313" key="6">
    <source>
        <dbReference type="EMBL" id="OGL99041.1"/>
    </source>
</evidence>
<dbReference type="InterPro" id="IPR029063">
    <property type="entry name" value="SAM-dependent_MTases_sf"/>
</dbReference>
<dbReference type="Pfam" id="PF13847">
    <property type="entry name" value="Methyltransf_31"/>
    <property type="match status" value="1"/>
</dbReference>
<keyword evidence="4" id="KW-1133">Transmembrane helix</keyword>
<dbReference type="CDD" id="cd02440">
    <property type="entry name" value="AdoMet_MTases"/>
    <property type="match status" value="1"/>
</dbReference>
<dbReference type="GO" id="GO:0032259">
    <property type="term" value="P:methylation"/>
    <property type="evidence" value="ECO:0007669"/>
    <property type="project" value="UniProtKB-KW"/>
</dbReference>
<organism evidence="6 7">
    <name type="scientific">Candidatus Uhrbacteria bacterium RIFOXYB2_FULL_57_15</name>
    <dbReference type="NCBI Taxonomy" id="1802422"/>
    <lineage>
        <taxon>Bacteria</taxon>
        <taxon>Candidatus Uhriibacteriota</taxon>
    </lineage>
</organism>
<dbReference type="InterPro" id="IPR025714">
    <property type="entry name" value="Methyltranfer_dom"/>
</dbReference>
<accession>A0A1F7W8C4</accession>
<dbReference type="PANTHER" id="PTHR13610:SF11">
    <property type="entry name" value="METHYLTRANSFERASE DOMAIN-CONTAINING PROTEIN"/>
    <property type="match status" value="1"/>
</dbReference>
<dbReference type="PANTHER" id="PTHR13610">
    <property type="entry name" value="METHYLTRANSFERASE DOMAIN-CONTAINING PROTEIN"/>
    <property type="match status" value="1"/>
</dbReference>
<sequence>MNVITIVLSIILFSLLALNAVGVWWISRLLLPLVHFGGPYVPTRQKTVDEMVRFAMLRPSDRVADLGSGDGRIVIAAAKAGVADALGIEINASLVRKSKRSAERLGLQNIHFVCESFWKSNVMDRTVIFLFQVPYTMRRLESKLREELPIGARIVSNDFTFVDWQPSEEHGQIRIYTKTAPT</sequence>
<dbReference type="AlphaFoldDB" id="A0A1F7W8C4"/>
<evidence type="ECO:0000256" key="2">
    <source>
        <dbReference type="ARBA" id="ARBA00022679"/>
    </source>
</evidence>
<evidence type="ECO:0000256" key="3">
    <source>
        <dbReference type="ARBA" id="ARBA00022691"/>
    </source>
</evidence>
<dbReference type="InterPro" id="IPR026170">
    <property type="entry name" value="FAM173A/B"/>
</dbReference>
<feature type="transmembrane region" description="Helical" evidence="4">
    <location>
        <begin position="6"/>
        <end position="26"/>
    </location>
</feature>
<keyword evidence="2" id="KW-0808">Transferase</keyword>
<proteinExistence type="predicted"/>
<evidence type="ECO:0000313" key="7">
    <source>
        <dbReference type="Proteomes" id="UP000176501"/>
    </source>
</evidence>
<dbReference type="EMBL" id="MGFE01000011">
    <property type="protein sequence ID" value="OGL99041.1"/>
    <property type="molecule type" value="Genomic_DNA"/>
</dbReference>
<evidence type="ECO:0000256" key="4">
    <source>
        <dbReference type="SAM" id="Phobius"/>
    </source>
</evidence>
<dbReference type="GO" id="GO:0016279">
    <property type="term" value="F:protein-lysine N-methyltransferase activity"/>
    <property type="evidence" value="ECO:0007669"/>
    <property type="project" value="InterPro"/>
</dbReference>
<reference evidence="6 7" key="1">
    <citation type="journal article" date="2016" name="Nat. Commun.">
        <title>Thousands of microbial genomes shed light on interconnected biogeochemical processes in an aquifer system.</title>
        <authorList>
            <person name="Anantharaman K."/>
            <person name="Brown C.T."/>
            <person name="Hug L.A."/>
            <person name="Sharon I."/>
            <person name="Castelle C.J."/>
            <person name="Probst A.J."/>
            <person name="Thomas B.C."/>
            <person name="Singh A."/>
            <person name="Wilkins M.J."/>
            <person name="Karaoz U."/>
            <person name="Brodie E.L."/>
            <person name="Williams K.H."/>
            <person name="Hubbard S.S."/>
            <person name="Banfield J.F."/>
        </authorList>
    </citation>
    <scope>NUCLEOTIDE SEQUENCE [LARGE SCALE GENOMIC DNA]</scope>
</reference>
<comment type="caution">
    <text evidence="6">The sequence shown here is derived from an EMBL/GenBank/DDBJ whole genome shotgun (WGS) entry which is preliminary data.</text>
</comment>
<keyword evidence="1" id="KW-0489">Methyltransferase</keyword>
<feature type="domain" description="Methyltransferase" evidence="5">
    <location>
        <begin position="60"/>
        <end position="119"/>
    </location>
</feature>
<keyword evidence="4" id="KW-0472">Membrane</keyword>